<comment type="caution">
    <text evidence="2">The sequence shown here is derived from an EMBL/GenBank/DDBJ whole genome shotgun (WGS) entry which is preliminary data.</text>
</comment>
<feature type="region of interest" description="Disordered" evidence="1">
    <location>
        <begin position="571"/>
        <end position="605"/>
    </location>
</feature>
<gene>
    <name evidence="2" type="ORF">E5988_16025</name>
</gene>
<keyword evidence="3" id="KW-1185">Reference proteome</keyword>
<evidence type="ECO:0000313" key="2">
    <source>
        <dbReference type="EMBL" id="THG37243.1"/>
    </source>
</evidence>
<evidence type="ECO:0000313" key="3">
    <source>
        <dbReference type="Proteomes" id="UP000308038"/>
    </source>
</evidence>
<reference evidence="2 3" key="1">
    <citation type="submission" date="2019-04" db="EMBL/GenBank/DDBJ databases">
        <title>Microbes associate with the intestines of laboratory mice.</title>
        <authorList>
            <person name="Navarre W."/>
            <person name="Wong E."/>
            <person name="Huang K.C."/>
            <person name="Tropini C."/>
            <person name="Ng K."/>
            <person name="Yu B."/>
        </authorList>
    </citation>
    <scope>NUCLEOTIDE SEQUENCE [LARGE SCALE GENOMIC DNA]</scope>
    <source>
        <strain evidence="2 3">NM83_B4-11</strain>
    </source>
</reference>
<name>A0ABY2QDN7_9SPHN</name>
<evidence type="ECO:0000256" key="1">
    <source>
        <dbReference type="SAM" id="MobiDB-lite"/>
    </source>
</evidence>
<feature type="compositionally biased region" description="Basic residues" evidence="1">
    <location>
        <begin position="587"/>
        <end position="599"/>
    </location>
</feature>
<dbReference type="Proteomes" id="UP000308038">
    <property type="component" value="Unassembled WGS sequence"/>
</dbReference>
<sequence>MSYTVEAEFPDLITGDAVGQEVQALVQRYRLLARLHDHRGARRDLRGDAVDVSLACEMQRQLVSGVDLPFLGAEAGWPIRPGVRLERLAFSPWLADVALPGLLPLPDSAEAFVAAFGQATGIDSAYAERMDYAYRITPRQLGRVAMQVRGEAEQPSAAFLLLASRHFDEAAEASELLRGPSRLAPRFRRPAIIDGFRLLAELEREALVVADLARLNRLSVVEIRSLLAVSLGNPVGGATANPRPLAEALATSPELRRLLSYVMVGTDVLGGLHNAAADGYVPAHASAWTTILAHGDLGTTPGDIERILIENGELMRVAATAAFPCSAPGSRQSVLSNDEPATFWGINNHILPFVAQDDITKAGFKGGRGGATVGGASIPLEDRASIAQLILAHGDPFVSGVVRSASRGQAVAKAQDEAGAHRQKMGGGYAKFVLPLHGAPGSAARFDPTLWGAERYRDAPFWAMFQGDLSLLATLRISEAERAEVVAALADAREMFAYGFALGVPTSNTARVLCDLATGVSSLTTNRAMAPALEQVLTALAGLCPHTGGQVTRYSHRWMSGAAAFLIERKRSGVPPPASGTRNSARQLRRIAKKKRAGRPRPAGS</sequence>
<dbReference type="RefSeq" id="WP_136452343.1">
    <property type="nucleotide sequence ID" value="NZ_SSTI01000019.1"/>
</dbReference>
<proteinExistence type="predicted"/>
<organism evidence="2 3">
    <name type="scientific">Sphingomonas olei</name>
    <dbReference type="NCBI Taxonomy" id="1886787"/>
    <lineage>
        <taxon>Bacteria</taxon>
        <taxon>Pseudomonadati</taxon>
        <taxon>Pseudomonadota</taxon>
        <taxon>Alphaproteobacteria</taxon>
        <taxon>Sphingomonadales</taxon>
        <taxon>Sphingomonadaceae</taxon>
        <taxon>Sphingomonas</taxon>
    </lineage>
</organism>
<accession>A0ABY2QDN7</accession>
<dbReference type="EMBL" id="SSTI01000019">
    <property type="protein sequence ID" value="THG37243.1"/>
    <property type="molecule type" value="Genomic_DNA"/>
</dbReference>
<protein>
    <submittedName>
        <fullName evidence="2">Uncharacterized protein</fullName>
    </submittedName>
</protein>